<evidence type="ECO:0000313" key="2">
    <source>
        <dbReference type="EMBL" id="GAA2114019.1"/>
    </source>
</evidence>
<protein>
    <submittedName>
        <fullName evidence="2">Uncharacterized protein</fullName>
    </submittedName>
</protein>
<dbReference type="EMBL" id="BAAANS010000047">
    <property type="protein sequence ID" value="GAA2114019.1"/>
    <property type="molecule type" value="Genomic_DNA"/>
</dbReference>
<comment type="caution">
    <text evidence="2">The sequence shown here is derived from an EMBL/GenBank/DDBJ whole genome shotgun (WGS) entry which is preliminary data.</text>
</comment>
<evidence type="ECO:0000256" key="1">
    <source>
        <dbReference type="SAM" id="MobiDB-lite"/>
    </source>
</evidence>
<name>A0ABP5JAY9_9ACTN</name>
<proteinExistence type="predicted"/>
<feature type="region of interest" description="Disordered" evidence="1">
    <location>
        <begin position="57"/>
        <end position="77"/>
    </location>
</feature>
<sequence length="77" mass="7902">MPQATQHTEPGTGLIPAPRTAPDGASGGPRPAGRSADPRPEGWTAALRHGVAVLRGLGSLRPVDARPQRGYGEVDGQ</sequence>
<evidence type="ECO:0000313" key="3">
    <source>
        <dbReference type="Proteomes" id="UP001500897"/>
    </source>
</evidence>
<accession>A0ABP5JAY9</accession>
<feature type="region of interest" description="Disordered" evidence="1">
    <location>
        <begin position="1"/>
        <end position="42"/>
    </location>
</feature>
<dbReference type="RefSeq" id="WP_344556234.1">
    <property type="nucleotide sequence ID" value="NZ_BAAANS010000047.1"/>
</dbReference>
<keyword evidence="3" id="KW-1185">Reference proteome</keyword>
<dbReference type="Proteomes" id="UP001500897">
    <property type="component" value="Unassembled WGS sequence"/>
</dbReference>
<reference evidence="3" key="1">
    <citation type="journal article" date="2019" name="Int. J. Syst. Evol. Microbiol.">
        <title>The Global Catalogue of Microorganisms (GCM) 10K type strain sequencing project: providing services to taxonomists for standard genome sequencing and annotation.</title>
        <authorList>
            <consortium name="The Broad Institute Genomics Platform"/>
            <consortium name="The Broad Institute Genome Sequencing Center for Infectious Disease"/>
            <person name="Wu L."/>
            <person name="Ma J."/>
        </authorList>
    </citation>
    <scope>NUCLEOTIDE SEQUENCE [LARGE SCALE GENOMIC DNA]</scope>
    <source>
        <strain evidence="3">JCM 14559</strain>
    </source>
</reference>
<gene>
    <name evidence="2" type="ORF">GCM10009759_57980</name>
</gene>
<organism evidence="2 3">
    <name type="scientific">Kitasatospora saccharophila</name>
    <dbReference type="NCBI Taxonomy" id="407973"/>
    <lineage>
        <taxon>Bacteria</taxon>
        <taxon>Bacillati</taxon>
        <taxon>Actinomycetota</taxon>
        <taxon>Actinomycetes</taxon>
        <taxon>Kitasatosporales</taxon>
        <taxon>Streptomycetaceae</taxon>
        <taxon>Kitasatospora</taxon>
    </lineage>
</organism>